<dbReference type="InterPro" id="IPR015267">
    <property type="entry name" value="PPP4R2"/>
</dbReference>
<protein>
    <recommendedName>
        <fullName evidence="4">SCP domain-containing protein</fullName>
    </recommendedName>
</protein>
<dbReference type="PROSITE" id="PS01010">
    <property type="entry name" value="CRISP_2"/>
    <property type="match status" value="1"/>
</dbReference>
<accession>A0A4Y7J632</accession>
<dbReference type="GO" id="GO:0005634">
    <property type="term" value="C:nucleus"/>
    <property type="evidence" value="ECO:0007669"/>
    <property type="project" value="TreeGrafter"/>
</dbReference>
<reference evidence="5 6" key="1">
    <citation type="journal article" date="2018" name="Science">
        <title>The opium poppy genome and morphinan production.</title>
        <authorList>
            <person name="Guo L."/>
            <person name="Winzer T."/>
            <person name="Yang X."/>
            <person name="Li Y."/>
            <person name="Ning Z."/>
            <person name="He Z."/>
            <person name="Teodor R."/>
            <person name="Lu Y."/>
            <person name="Bowser T.A."/>
            <person name="Graham I.A."/>
            <person name="Ye K."/>
        </authorList>
    </citation>
    <scope>NUCLEOTIDE SEQUENCE [LARGE SCALE GENOMIC DNA]</scope>
    <source>
        <strain evidence="6">cv. HN1</strain>
        <tissue evidence="5">Leaves</tissue>
    </source>
</reference>
<dbReference type="Pfam" id="PF00188">
    <property type="entry name" value="CAP"/>
    <property type="match status" value="1"/>
</dbReference>
<dbReference type="SUPFAM" id="SSF55797">
    <property type="entry name" value="PR-1-like"/>
    <property type="match status" value="1"/>
</dbReference>
<dbReference type="GO" id="GO:0030289">
    <property type="term" value="C:protein phosphatase 4 complex"/>
    <property type="evidence" value="ECO:0007669"/>
    <property type="project" value="InterPro"/>
</dbReference>
<evidence type="ECO:0000256" key="2">
    <source>
        <dbReference type="SAM" id="MobiDB-lite"/>
    </source>
</evidence>
<dbReference type="GO" id="GO:0005737">
    <property type="term" value="C:cytoplasm"/>
    <property type="evidence" value="ECO:0007669"/>
    <property type="project" value="TreeGrafter"/>
</dbReference>
<dbReference type="CDD" id="cd05381">
    <property type="entry name" value="CAP_PR-1"/>
    <property type="match status" value="1"/>
</dbReference>
<dbReference type="Proteomes" id="UP000316621">
    <property type="component" value="Chromosome 3"/>
</dbReference>
<dbReference type="PANTHER" id="PTHR16487:SF0">
    <property type="entry name" value="PROTEIN PHOSPHATASE 4 REGULATORY SUBUNIT 2-RELATED"/>
    <property type="match status" value="1"/>
</dbReference>
<keyword evidence="3" id="KW-0812">Transmembrane</keyword>
<feature type="domain" description="SCP" evidence="4">
    <location>
        <begin position="289"/>
        <end position="421"/>
    </location>
</feature>
<dbReference type="EMBL" id="CM010717">
    <property type="protein sequence ID" value="RZC55510.1"/>
    <property type="molecule type" value="Genomic_DNA"/>
</dbReference>
<evidence type="ECO:0000313" key="6">
    <source>
        <dbReference type="Proteomes" id="UP000316621"/>
    </source>
</evidence>
<feature type="region of interest" description="Disordered" evidence="2">
    <location>
        <begin position="197"/>
        <end position="221"/>
    </location>
</feature>
<dbReference type="PANTHER" id="PTHR16487">
    <property type="entry name" value="PPP4R2-RELATED PROTEIN"/>
    <property type="match status" value="1"/>
</dbReference>
<dbReference type="InterPro" id="IPR035940">
    <property type="entry name" value="CAP_sf"/>
</dbReference>
<dbReference type="GO" id="GO:0005576">
    <property type="term" value="C:extracellular region"/>
    <property type="evidence" value="ECO:0007669"/>
    <property type="project" value="InterPro"/>
</dbReference>
<evidence type="ECO:0000259" key="4">
    <source>
        <dbReference type="SMART" id="SM00198"/>
    </source>
</evidence>
<comment type="similarity">
    <text evidence="1">Belongs to the PPP4R2 family.</text>
</comment>
<evidence type="ECO:0000313" key="5">
    <source>
        <dbReference type="EMBL" id="RZC55510.1"/>
    </source>
</evidence>
<feature type="region of interest" description="Disordered" evidence="2">
    <location>
        <begin position="1"/>
        <end position="20"/>
    </location>
</feature>
<dbReference type="AlphaFoldDB" id="A0A4Y7J632"/>
<dbReference type="InterPro" id="IPR018244">
    <property type="entry name" value="Allrgn_V5/Tpx1_CS"/>
</dbReference>
<dbReference type="GO" id="GO:0019888">
    <property type="term" value="F:protein phosphatase regulator activity"/>
    <property type="evidence" value="ECO:0007669"/>
    <property type="project" value="InterPro"/>
</dbReference>
<sequence length="425" mass="47666">MQVDKAQIMEMTSEENPEQPAAQYVANDDDHQYIYFGDSEPRFKISTGGELTEILSVIAATGKFWHPWEMLQMLLSFKLKQVLSEYPEAQLTSDQQTSKLGETYPDLVKRLDQALHSFIEGPPFTLQRICEILLAARNIYPNLSKLALALEKNLLVTSTLSVSTSTDPDPIVSREGDGPIAVVAQDAVPKGQTEAIQNGVGGDEDEEMADAEEVSDETSKNGNLMEMAEEISTATPEATMAISSKLLVSYMFLIFTTTFLLILVSTFHFRPVSSTTATSIPTDQSPRPPSISMFLNPHNKIRAQYGLPFLTWNPDIARYARGYAHQRRRDCELVHSDTDYGENIFWGQGKNWSFQDAINQWFAEKSFFNYKNNSCLADKVCTHYTQLVWKYTLNVGCARIGCDNGDTFITCNYEPHGNIIGVKPF</sequence>
<keyword evidence="3" id="KW-0472">Membrane</keyword>
<dbReference type="Pfam" id="PF09184">
    <property type="entry name" value="PPP4R2"/>
    <property type="match status" value="1"/>
</dbReference>
<feature type="transmembrane region" description="Helical" evidence="3">
    <location>
        <begin position="247"/>
        <end position="269"/>
    </location>
</feature>
<dbReference type="SMART" id="SM00198">
    <property type="entry name" value="SCP"/>
    <property type="match status" value="1"/>
</dbReference>
<organism evidence="5 6">
    <name type="scientific">Papaver somniferum</name>
    <name type="common">Opium poppy</name>
    <dbReference type="NCBI Taxonomy" id="3469"/>
    <lineage>
        <taxon>Eukaryota</taxon>
        <taxon>Viridiplantae</taxon>
        <taxon>Streptophyta</taxon>
        <taxon>Embryophyta</taxon>
        <taxon>Tracheophyta</taxon>
        <taxon>Spermatophyta</taxon>
        <taxon>Magnoliopsida</taxon>
        <taxon>Ranunculales</taxon>
        <taxon>Papaveraceae</taxon>
        <taxon>Papaveroideae</taxon>
        <taxon>Papaver</taxon>
    </lineage>
</organism>
<keyword evidence="3" id="KW-1133">Transmembrane helix</keyword>
<dbReference type="Gene3D" id="3.40.33.10">
    <property type="entry name" value="CAP"/>
    <property type="match status" value="1"/>
</dbReference>
<gene>
    <name evidence="5" type="ORF">C5167_014363</name>
</gene>
<dbReference type="FunFam" id="3.40.33.10:FF:000004">
    <property type="entry name" value="CAP, cysteine-rich secretory protein, antigen 5"/>
    <property type="match status" value="1"/>
</dbReference>
<feature type="compositionally biased region" description="Acidic residues" evidence="2">
    <location>
        <begin position="202"/>
        <end position="216"/>
    </location>
</feature>
<proteinExistence type="inferred from homology"/>
<dbReference type="InterPro" id="IPR001283">
    <property type="entry name" value="CRISP-related"/>
</dbReference>
<dbReference type="Gramene" id="RZC55510">
    <property type="protein sequence ID" value="RZC55510"/>
    <property type="gene ID" value="C5167_014363"/>
</dbReference>
<keyword evidence="6" id="KW-1185">Reference proteome</keyword>
<evidence type="ECO:0000256" key="1">
    <source>
        <dbReference type="ARBA" id="ARBA00009207"/>
    </source>
</evidence>
<dbReference type="PRINTS" id="PR00837">
    <property type="entry name" value="V5TPXLIKE"/>
</dbReference>
<evidence type="ECO:0000256" key="3">
    <source>
        <dbReference type="SAM" id="Phobius"/>
    </source>
</evidence>
<name>A0A4Y7J632_PAPSO</name>
<dbReference type="STRING" id="3469.A0A4Y7J632"/>
<dbReference type="InterPro" id="IPR014044">
    <property type="entry name" value="CAP_dom"/>
</dbReference>